<name>A0A2G2W6K0_CAPBA</name>
<evidence type="ECO:0000313" key="1">
    <source>
        <dbReference type="EMBL" id="PHT40819.1"/>
    </source>
</evidence>
<keyword evidence="2" id="KW-1185">Reference proteome</keyword>
<accession>A0A2G2W6K0</accession>
<dbReference type="EMBL" id="MLFT02000008">
    <property type="protein sequence ID" value="PHT40819.1"/>
    <property type="molecule type" value="Genomic_DNA"/>
</dbReference>
<dbReference type="Proteomes" id="UP000224567">
    <property type="component" value="Unassembled WGS sequence"/>
</dbReference>
<sequence>MQPPKSINFLLNLLQFFSRKFDERLVREEMSWGLVLARETLENKWNLGTSNYCNLNAISIFTILRDRALLSKMSTIQAKQAVIYDIKPNMSWSIPAVAAAPVVVTRPGVKVCGLPFVDIVVLTSKNTLLYASNKYGYRLSLAVEAL</sequence>
<evidence type="ECO:0000313" key="2">
    <source>
        <dbReference type="Proteomes" id="UP000224567"/>
    </source>
</evidence>
<protein>
    <submittedName>
        <fullName evidence="1">Uncharacterized protein</fullName>
    </submittedName>
</protein>
<gene>
    <name evidence="1" type="ORF">CQW23_19673</name>
</gene>
<organism evidence="1 2">
    <name type="scientific">Capsicum baccatum</name>
    <name type="common">Peruvian pepper</name>
    <dbReference type="NCBI Taxonomy" id="33114"/>
    <lineage>
        <taxon>Eukaryota</taxon>
        <taxon>Viridiplantae</taxon>
        <taxon>Streptophyta</taxon>
        <taxon>Embryophyta</taxon>
        <taxon>Tracheophyta</taxon>
        <taxon>Spermatophyta</taxon>
        <taxon>Magnoliopsida</taxon>
        <taxon>eudicotyledons</taxon>
        <taxon>Gunneridae</taxon>
        <taxon>Pentapetalae</taxon>
        <taxon>asterids</taxon>
        <taxon>lamiids</taxon>
        <taxon>Solanales</taxon>
        <taxon>Solanaceae</taxon>
        <taxon>Solanoideae</taxon>
        <taxon>Capsiceae</taxon>
        <taxon>Capsicum</taxon>
    </lineage>
</organism>
<comment type="caution">
    <text evidence="1">The sequence shown here is derived from an EMBL/GenBank/DDBJ whole genome shotgun (WGS) entry which is preliminary data.</text>
</comment>
<dbReference type="STRING" id="33114.A0A2G2W6K0"/>
<reference evidence="2" key="2">
    <citation type="journal article" date="2017" name="J. Anim. Genet.">
        <title>Multiple reference genome sequences of hot pepper reveal the massive evolution of plant disease resistance genes by retroduplication.</title>
        <authorList>
            <person name="Kim S."/>
            <person name="Park J."/>
            <person name="Yeom S.-I."/>
            <person name="Kim Y.-M."/>
            <person name="Seo E."/>
            <person name="Kim K.-T."/>
            <person name="Kim M.-S."/>
            <person name="Lee J.M."/>
            <person name="Cheong K."/>
            <person name="Shin H.-S."/>
            <person name="Kim S.-B."/>
            <person name="Han K."/>
            <person name="Lee J."/>
            <person name="Park M."/>
            <person name="Lee H.-A."/>
            <person name="Lee H.-Y."/>
            <person name="Lee Y."/>
            <person name="Oh S."/>
            <person name="Lee J.H."/>
            <person name="Choi E."/>
            <person name="Choi E."/>
            <person name="Lee S.E."/>
            <person name="Jeon J."/>
            <person name="Kim H."/>
            <person name="Choi G."/>
            <person name="Song H."/>
            <person name="Lee J."/>
            <person name="Lee S.-C."/>
            <person name="Kwon J.-K."/>
            <person name="Lee H.-Y."/>
            <person name="Koo N."/>
            <person name="Hong Y."/>
            <person name="Kim R.W."/>
            <person name="Kang W.-H."/>
            <person name="Huh J.H."/>
            <person name="Kang B.-C."/>
            <person name="Yang T.-J."/>
            <person name="Lee Y.-H."/>
            <person name="Bennetzen J.L."/>
            <person name="Choi D."/>
        </authorList>
    </citation>
    <scope>NUCLEOTIDE SEQUENCE [LARGE SCALE GENOMIC DNA]</scope>
    <source>
        <strain evidence="2">cv. PBC81</strain>
    </source>
</reference>
<dbReference type="AlphaFoldDB" id="A0A2G2W6K0"/>
<proteinExistence type="predicted"/>
<reference evidence="1 2" key="1">
    <citation type="journal article" date="2017" name="Genome Biol.">
        <title>New reference genome sequences of hot pepper reveal the massive evolution of plant disease-resistance genes by retroduplication.</title>
        <authorList>
            <person name="Kim S."/>
            <person name="Park J."/>
            <person name="Yeom S.I."/>
            <person name="Kim Y.M."/>
            <person name="Seo E."/>
            <person name="Kim K.T."/>
            <person name="Kim M.S."/>
            <person name="Lee J.M."/>
            <person name="Cheong K."/>
            <person name="Shin H.S."/>
            <person name="Kim S.B."/>
            <person name="Han K."/>
            <person name="Lee J."/>
            <person name="Park M."/>
            <person name="Lee H.A."/>
            <person name="Lee H.Y."/>
            <person name="Lee Y."/>
            <person name="Oh S."/>
            <person name="Lee J.H."/>
            <person name="Choi E."/>
            <person name="Choi E."/>
            <person name="Lee S.E."/>
            <person name="Jeon J."/>
            <person name="Kim H."/>
            <person name="Choi G."/>
            <person name="Song H."/>
            <person name="Lee J."/>
            <person name="Lee S.C."/>
            <person name="Kwon J.K."/>
            <person name="Lee H.Y."/>
            <person name="Koo N."/>
            <person name="Hong Y."/>
            <person name="Kim R.W."/>
            <person name="Kang W.H."/>
            <person name="Huh J.H."/>
            <person name="Kang B.C."/>
            <person name="Yang T.J."/>
            <person name="Lee Y.H."/>
            <person name="Bennetzen J.L."/>
            <person name="Choi D."/>
        </authorList>
    </citation>
    <scope>NUCLEOTIDE SEQUENCE [LARGE SCALE GENOMIC DNA]</scope>
    <source>
        <strain evidence="2">cv. PBC81</strain>
    </source>
</reference>